<dbReference type="GO" id="GO:0016791">
    <property type="term" value="F:phosphatase activity"/>
    <property type="evidence" value="ECO:0007669"/>
    <property type="project" value="TreeGrafter"/>
</dbReference>
<dbReference type="STRING" id="1336235.GCA_000518785_04742"/>
<dbReference type="Proteomes" id="UP000254764">
    <property type="component" value="Unassembled WGS sequence"/>
</dbReference>
<evidence type="ECO:0000259" key="1">
    <source>
        <dbReference type="Pfam" id="PF00149"/>
    </source>
</evidence>
<evidence type="ECO:0000313" key="2">
    <source>
        <dbReference type="EMBL" id="SSC67305.1"/>
    </source>
</evidence>
<organism evidence="2 3">
    <name type="scientific">Ciceribacter selenitireducens ATCC BAA-1503</name>
    <dbReference type="NCBI Taxonomy" id="1336235"/>
    <lineage>
        <taxon>Bacteria</taxon>
        <taxon>Pseudomonadati</taxon>
        <taxon>Pseudomonadota</taxon>
        <taxon>Alphaproteobacteria</taxon>
        <taxon>Hyphomicrobiales</taxon>
        <taxon>Rhizobiaceae</taxon>
        <taxon>Ciceribacter</taxon>
    </lineage>
</organism>
<name>A0A376AHP1_9HYPH</name>
<dbReference type="InterPro" id="IPR050126">
    <property type="entry name" value="Ap4A_hydrolase"/>
</dbReference>
<proteinExistence type="predicted"/>
<dbReference type="Pfam" id="PF00149">
    <property type="entry name" value="Metallophos"/>
    <property type="match status" value="1"/>
</dbReference>
<gene>
    <name evidence="2" type="ORF">RHIZ70_3013</name>
</gene>
<dbReference type="PANTHER" id="PTHR42850:SF4">
    <property type="entry name" value="ZINC-DEPENDENT ENDOPOLYPHOSPHATASE"/>
    <property type="match status" value="1"/>
</dbReference>
<feature type="domain" description="Calcineurin-like phosphoesterase" evidence="1">
    <location>
        <begin position="24"/>
        <end position="226"/>
    </location>
</feature>
<evidence type="ECO:0000313" key="3">
    <source>
        <dbReference type="Proteomes" id="UP000254764"/>
    </source>
</evidence>
<keyword evidence="3" id="KW-1185">Reference proteome</keyword>
<dbReference type="GO" id="GO:0008803">
    <property type="term" value="F:bis(5'-nucleosyl)-tetraphosphatase (symmetrical) activity"/>
    <property type="evidence" value="ECO:0007669"/>
    <property type="project" value="TreeGrafter"/>
</dbReference>
<protein>
    <recommendedName>
        <fullName evidence="1">Calcineurin-like phosphoesterase domain-containing protein</fullName>
    </recommendedName>
</protein>
<accession>A0A376AHP1</accession>
<dbReference type="InterPro" id="IPR029052">
    <property type="entry name" value="Metallo-depent_PP-like"/>
</dbReference>
<dbReference type="EMBL" id="UEYP01000003">
    <property type="protein sequence ID" value="SSC67305.1"/>
    <property type="molecule type" value="Genomic_DNA"/>
</dbReference>
<reference evidence="3" key="1">
    <citation type="submission" date="2018-07" db="EMBL/GenBank/DDBJ databases">
        <authorList>
            <person name="Peiro R."/>
            <person name="Begona"/>
            <person name="Cbmso G."/>
            <person name="Lopez M."/>
            <person name="Gonzalez S."/>
        </authorList>
    </citation>
    <scope>NUCLEOTIDE SEQUENCE [LARGE SCALE GENOMIC DNA]</scope>
</reference>
<sequence>MRPGGPTGERTRLSLGDQADYSVIYAIGDVHGCHATLLDAEARILDDAAASDGRKLLVMLGDYIDRGPNSRQVIDHLLISPPAGFERVALCGNHDDLFYRFLLDPAAHLSWLQLGGRETLFSYGIDASHSLERPRGLERLAALTREAVPQHHVDFLRSLPSLLTIGPIVFVHAGLRPGLPLVEQSDEDLLWIREPFLSRGPELPVLVVHGHTPAPEVSHGKGRICIDTAAFATGHLAVLKIANGKTEVI</sequence>
<dbReference type="InterPro" id="IPR004843">
    <property type="entry name" value="Calcineurin-like_PHP"/>
</dbReference>
<dbReference type="GO" id="GO:0005737">
    <property type="term" value="C:cytoplasm"/>
    <property type="evidence" value="ECO:0007669"/>
    <property type="project" value="TreeGrafter"/>
</dbReference>
<dbReference type="SUPFAM" id="SSF56300">
    <property type="entry name" value="Metallo-dependent phosphatases"/>
    <property type="match status" value="1"/>
</dbReference>
<dbReference type="PANTHER" id="PTHR42850">
    <property type="entry name" value="METALLOPHOSPHOESTERASE"/>
    <property type="match status" value="1"/>
</dbReference>
<dbReference type="Gene3D" id="3.60.21.10">
    <property type="match status" value="1"/>
</dbReference>
<dbReference type="GO" id="GO:0110154">
    <property type="term" value="P:RNA decapping"/>
    <property type="evidence" value="ECO:0007669"/>
    <property type="project" value="TreeGrafter"/>
</dbReference>
<dbReference type="CDD" id="cd00144">
    <property type="entry name" value="MPP_PPP_family"/>
    <property type="match status" value="1"/>
</dbReference>
<dbReference type="AlphaFoldDB" id="A0A376AHP1"/>